<dbReference type="InterPro" id="IPR002869">
    <property type="entry name" value="Pyrv_flavodox_OxRed_cen"/>
</dbReference>
<dbReference type="GO" id="GO:0016903">
    <property type="term" value="F:oxidoreductase activity, acting on the aldehyde or oxo group of donors"/>
    <property type="evidence" value="ECO:0007669"/>
    <property type="project" value="InterPro"/>
</dbReference>
<feature type="domain" description="DUF6537" evidence="3">
    <location>
        <begin position="940"/>
        <end position="1141"/>
    </location>
</feature>
<dbReference type="PANTHER" id="PTHR48084">
    <property type="entry name" value="2-OXOGLUTARATE OXIDOREDUCTASE SUBUNIT KORB-RELATED"/>
    <property type="match status" value="1"/>
</dbReference>
<proteinExistence type="predicted"/>
<feature type="domain" description="Pyruvate/ketoisovalerate oxidoreductase catalytic" evidence="2">
    <location>
        <begin position="725"/>
        <end position="893"/>
    </location>
</feature>
<evidence type="ECO:0000313" key="5">
    <source>
        <dbReference type="Proteomes" id="UP000664914"/>
    </source>
</evidence>
<dbReference type="InterPro" id="IPR051457">
    <property type="entry name" value="2-oxoacid:Fd_oxidoreductase"/>
</dbReference>
<dbReference type="NCBIfam" id="NF009588">
    <property type="entry name" value="PRK13029.1"/>
    <property type="match status" value="1"/>
</dbReference>
<dbReference type="Pfam" id="PF20169">
    <property type="entry name" value="DUF6537"/>
    <property type="match status" value="1"/>
</dbReference>
<dbReference type="InterPro" id="IPR029061">
    <property type="entry name" value="THDP-binding"/>
</dbReference>
<reference evidence="4" key="2">
    <citation type="submission" date="2021-04" db="EMBL/GenBank/DDBJ databases">
        <title>Isolation and genomic analysis of the ibuprofen-degrading bacterium Sphingomonas strain MPO218.</title>
        <authorList>
            <person name="Aulestia M."/>
            <person name="Flores A."/>
            <person name="Mangas E.L."/>
            <person name="Perez-Pulido A.J."/>
            <person name="Santero E."/>
            <person name="Camacho E.M."/>
        </authorList>
    </citation>
    <scope>NUCLEOTIDE SEQUENCE</scope>
    <source>
        <strain evidence="4">MPO218</strain>
    </source>
</reference>
<gene>
    <name evidence="4" type="ORF">HRJ34_11070</name>
</gene>
<dbReference type="CDD" id="cd07034">
    <property type="entry name" value="TPP_PYR_PFOR_IOR-alpha_like"/>
    <property type="match status" value="1"/>
</dbReference>
<dbReference type="EMBL" id="CP059319">
    <property type="protein sequence ID" value="QTH23996.1"/>
    <property type="molecule type" value="Genomic_DNA"/>
</dbReference>
<dbReference type="NCBIfam" id="NF009589">
    <property type="entry name" value="PRK13030.1"/>
    <property type="match status" value="1"/>
</dbReference>
<sequence>MSVEAVTLEDRYTRQAGPAMVSGTQALVLLMMMQRRLDQAAGLDTAGFCSGYRGSPLSTLDQDFIRAKRHLEPLGIRFQGGVNEALAATAVWGTQTLQLDPKARVQGVFGMWYGKGAGLDQSVDVIRHASSGGTSPLGGVLAVVGDDHALKSSAQPHHCEPTFADMQIPVLYPSDIGEIVRFGLHGYALSRFAGLWVGLKTVPETVNSTTIIDLGALVPDRRLPQSCADLPQPHVRWPDPWPAGERRFHELKLPRLLAYLRENDINRVVVEASRPALGIVTAGKSYLDTVEGLRLLGLSLDDAASLGISILKIGAPWPLEPEIVTTFAGHHPALMVVEEKRPIMEEQIKALLYAAPARPILYGRRDADGASLFTDVGEISPAQIALALARFLPDLPEAARERARQLGAQGDVARALVPPVARTPFFCSGCPHNSSTKVPQGSRAMAGIGCHGMAMFSPDRNTATHTHMGGEGATWIGQAPFTDEPHIFQNLGEGTYHHSGSLAIRAAVSAGVDITYKILFNDAVAMTGGQAIDGQITVPQIAREMAAEGVNRIVIVAERPEAYRGVADLPPGATVAHRDDLDAVQRELRAVKGVTLLIYDQVCATEKRRRRKRGLMAESTTRVFINDLVCEGCGDCGRKSNCLSVVPIETEFGRKRRIDQSACNKDMSCTKGFCPSFVIVEGGNVRQSGRTVVARLESELASLPDPVRREPVGGDPYGILIAGIGGTGVVTVGAILTMAARLDGLEAVVHDRMGMAQKFGAVTSHVRISAVGEAMAARIGDGQADLILGCDAMVTAQPDVITTIRPDRTHILLNTDESAPGAFATDPDFDFRTALTIGNVRKAAARDRVETIDAARLATALTSDAIATNLFMLGMACQRGLVPLSIDAIHGAIALNGVAVAETIRTFGLGRLAAHRPSVIRDAVAPILPEEVRSPPATTLADVVDRRAAFLCDYQDQAYADRYRRLVERVRMATTHLAKGEAMALAVARNYFKLLAYKDEYEVARLYAHPDFRRKLAEQFEGDYRLSFRLAPPMLARRDPATGEPRKISFGGWMLTAFGLLARLRFLRGSRLDPFGYSHDRIVERRLIVDYERDVERVLDMAGKALPAGRLADALALLVLPERIRGYGPVKDRSVETAGKEADLLRARLGAADAALDAARLPEATTA</sequence>
<reference evidence="4" key="1">
    <citation type="submission" date="2020-07" db="EMBL/GenBank/DDBJ databases">
        <authorList>
            <person name="Camacho E."/>
        </authorList>
    </citation>
    <scope>NUCLEOTIDE SEQUENCE</scope>
    <source>
        <strain evidence="4">MPO218</strain>
    </source>
</reference>
<dbReference type="SUPFAM" id="SSF52518">
    <property type="entry name" value="Thiamin diphosphate-binding fold (THDP-binding)"/>
    <property type="match status" value="2"/>
</dbReference>
<dbReference type="RefSeq" id="WP_208634122.1">
    <property type="nucleotide sequence ID" value="NZ_CP059319.1"/>
</dbReference>
<accession>A0A975D812</accession>
<dbReference type="Proteomes" id="UP000664914">
    <property type="component" value="Chromosome"/>
</dbReference>
<dbReference type="SUPFAM" id="SSF53323">
    <property type="entry name" value="Pyruvate-ferredoxin oxidoreductase, PFOR, domain III"/>
    <property type="match status" value="1"/>
</dbReference>
<dbReference type="Gene3D" id="3.40.50.970">
    <property type="match status" value="1"/>
</dbReference>
<dbReference type="AlphaFoldDB" id="A0A975D812"/>
<evidence type="ECO:0000313" key="4">
    <source>
        <dbReference type="EMBL" id="QTH23996.1"/>
    </source>
</evidence>
<evidence type="ECO:0000259" key="2">
    <source>
        <dbReference type="Pfam" id="PF01558"/>
    </source>
</evidence>
<dbReference type="Gene3D" id="3.40.920.10">
    <property type="entry name" value="Pyruvate-ferredoxin oxidoreductase, PFOR, domain III"/>
    <property type="match status" value="1"/>
</dbReference>
<evidence type="ECO:0000259" key="3">
    <source>
        <dbReference type="Pfam" id="PF20169"/>
    </source>
</evidence>
<dbReference type="InterPro" id="IPR002880">
    <property type="entry name" value="Pyrv_Fd/Flavodoxin_OxRdtase_N"/>
</dbReference>
<dbReference type="Pfam" id="PF01558">
    <property type="entry name" value="POR"/>
    <property type="match status" value="1"/>
</dbReference>
<keyword evidence="1" id="KW-0560">Oxidoreductase</keyword>
<name>A0A975D812_9SPHN</name>
<protein>
    <submittedName>
        <fullName evidence="4">Indolepyruvate ferredoxin oxidoreductase family protein</fullName>
    </submittedName>
</protein>
<evidence type="ECO:0000256" key="1">
    <source>
        <dbReference type="ARBA" id="ARBA00023002"/>
    </source>
</evidence>
<dbReference type="InterPro" id="IPR046667">
    <property type="entry name" value="DUF6537"/>
</dbReference>
<dbReference type="PANTHER" id="PTHR48084:SF3">
    <property type="entry name" value="SUBUNIT OF PYRUVATE:FLAVODOXIN OXIDOREDUCTASE"/>
    <property type="match status" value="1"/>
</dbReference>
<dbReference type="InterPro" id="IPR019752">
    <property type="entry name" value="Pyrv/ketoisovalerate_OxRed_cat"/>
</dbReference>
<organism evidence="4 5">
    <name type="scientific">Rhizorhabdus wittichii</name>
    <dbReference type="NCBI Taxonomy" id="160791"/>
    <lineage>
        <taxon>Bacteria</taxon>
        <taxon>Pseudomonadati</taxon>
        <taxon>Pseudomonadota</taxon>
        <taxon>Alphaproteobacteria</taxon>
        <taxon>Sphingomonadales</taxon>
        <taxon>Sphingomonadaceae</taxon>
        <taxon>Rhizorhabdus</taxon>
    </lineage>
</organism>